<protein>
    <submittedName>
        <fullName evidence="1">Uncharacterized protein</fullName>
    </submittedName>
</protein>
<comment type="caution">
    <text evidence="1">The sequence shown here is derived from an EMBL/GenBank/DDBJ whole genome shotgun (WGS) entry which is preliminary data.</text>
</comment>
<evidence type="ECO:0000313" key="2">
    <source>
        <dbReference type="Proteomes" id="UP000003221"/>
    </source>
</evidence>
<dbReference type="EMBL" id="AFCS01000852">
    <property type="protein sequence ID" value="EHC76526.1"/>
    <property type="molecule type" value="Genomic_DNA"/>
</dbReference>
<evidence type="ECO:0000313" key="1">
    <source>
        <dbReference type="EMBL" id="EHC76526.1"/>
    </source>
</evidence>
<dbReference type="Proteomes" id="UP000003221">
    <property type="component" value="Unassembled WGS sequence"/>
</dbReference>
<name>G5Q651_SALMO</name>
<reference evidence="1 2" key="1">
    <citation type="journal article" date="2011" name="BMC Genomics">
        <title>Genome sequencing reveals diversification of virulence factor content and possible host adaptation in distinct subpopulations of Salmonella enterica.</title>
        <authorList>
            <person name="den Bakker H.C."/>
            <person name="Moreno Switt A.I."/>
            <person name="Govoni G."/>
            <person name="Cummings C.A."/>
            <person name="Ranieri M.L."/>
            <person name="Degoricija L."/>
            <person name="Hoelzer K."/>
            <person name="Rodriguez-Rivera L.D."/>
            <person name="Brown S."/>
            <person name="Bolchacova E."/>
            <person name="Furtado M.R."/>
            <person name="Wiedmann M."/>
        </authorList>
    </citation>
    <scope>NUCLEOTIDE SEQUENCE [LARGE SCALE GENOMIC DNA]</scope>
    <source>
        <strain evidence="1 2">S5-403</strain>
    </source>
</reference>
<feature type="non-terminal residue" evidence="1">
    <location>
        <position position="43"/>
    </location>
</feature>
<sequence>MIPLSHIHLRWCREIRRCGIQDEYQVSLRPLNYVYNITIKYAI</sequence>
<accession>G5Q651</accession>
<gene>
    <name evidence="1" type="ORF">LTSEMON_3685</name>
</gene>
<proteinExistence type="predicted"/>
<dbReference type="AlphaFoldDB" id="G5Q651"/>
<organism evidence="1 2">
    <name type="scientific">Salmonella enterica subsp. enterica serovar Montevideo str. S5-403</name>
    <dbReference type="NCBI Taxonomy" id="913242"/>
    <lineage>
        <taxon>Bacteria</taxon>
        <taxon>Pseudomonadati</taxon>
        <taxon>Pseudomonadota</taxon>
        <taxon>Gammaproteobacteria</taxon>
        <taxon>Enterobacterales</taxon>
        <taxon>Enterobacteriaceae</taxon>
        <taxon>Salmonella</taxon>
    </lineage>
</organism>